<name>A0A166BRL4_METOA</name>
<keyword evidence="2" id="KW-1185">Reference proteome</keyword>
<dbReference type="EMBL" id="LWMU01000046">
    <property type="protein sequence ID" value="KZX13733.1"/>
    <property type="molecule type" value="Genomic_DNA"/>
</dbReference>
<dbReference type="Proteomes" id="UP000077428">
    <property type="component" value="Unassembled WGS sequence"/>
</dbReference>
<accession>A0A166BRL4</accession>
<proteinExistence type="predicted"/>
<dbReference type="AlphaFoldDB" id="A0A166BRL4"/>
<organism evidence="1 2">
    <name type="scientific">Methanobrevibacter oralis</name>
    <dbReference type="NCBI Taxonomy" id="66851"/>
    <lineage>
        <taxon>Archaea</taxon>
        <taxon>Methanobacteriati</taxon>
        <taxon>Methanobacteriota</taxon>
        <taxon>Methanomada group</taxon>
        <taxon>Methanobacteria</taxon>
        <taxon>Methanobacteriales</taxon>
        <taxon>Methanobacteriaceae</taxon>
        <taxon>Methanobrevibacter</taxon>
    </lineage>
</organism>
<comment type="caution">
    <text evidence="1">The sequence shown here is derived from an EMBL/GenBank/DDBJ whole genome shotgun (WGS) entry which is preliminary data.</text>
</comment>
<evidence type="ECO:0000313" key="1">
    <source>
        <dbReference type="EMBL" id="KZX13733.1"/>
    </source>
</evidence>
<reference evidence="2" key="1">
    <citation type="journal article" date="2016" name="Genome Announc.">
        <title>Draft Genome Sequences of Methanobrevibacter curvatus DSM11111, Methanobrevibacter cuticularis DSM11139, Methanobrevibacter filiformis DSM11501, and Methanobrevibacter oralis DSM7256.</title>
        <authorList>
            <person name="Poehlein A."/>
            <person name="Seedorf H."/>
        </authorList>
    </citation>
    <scope>NUCLEOTIDE SEQUENCE [LARGE SCALE GENOMIC DNA]</scope>
    <source>
        <strain evidence="2">DSM 7256 / JCM 30027 / ZR</strain>
    </source>
</reference>
<dbReference type="PATRIC" id="fig|66851.6.peg.431"/>
<gene>
    <name evidence="1" type="ORF">MBORA_03730</name>
</gene>
<evidence type="ECO:0000313" key="2">
    <source>
        <dbReference type="Proteomes" id="UP000077428"/>
    </source>
</evidence>
<protein>
    <submittedName>
        <fullName evidence="1">Uncharacterized protein</fullName>
    </submittedName>
</protein>
<sequence>MKMPVNYQVSADNGYSTDENTEYLEKTWTLTVTYPHKNSFFPVFDNQKVSTLTVTYPHKNSQEKKKIVNNCPKKKPFFQR</sequence>